<dbReference type="RefSeq" id="WP_017928623.1">
    <property type="nucleotide sequence ID" value="NZ_KB822998.1"/>
</dbReference>
<keyword evidence="2" id="KW-1185">Reference proteome</keyword>
<gene>
    <name evidence="1" type="ORF">Lokhon_01892</name>
</gene>
<dbReference type="HOGENOM" id="CLU_451141_0_0_5"/>
<protein>
    <submittedName>
        <fullName evidence="1">Uncharacterized protein</fullName>
    </submittedName>
</protein>
<comment type="caution">
    <text evidence="1">The sequence shown here is derived from an EMBL/GenBank/DDBJ whole genome shotgun (WGS) entry which is preliminary data.</text>
</comment>
<organism evidence="1 2">
    <name type="scientific">Limimaricola hongkongensis DSM 17492</name>
    <dbReference type="NCBI Taxonomy" id="1122180"/>
    <lineage>
        <taxon>Bacteria</taxon>
        <taxon>Pseudomonadati</taxon>
        <taxon>Pseudomonadota</taxon>
        <taxon>Alphaproteobacteria</taxon>
        <taxon>Rhodobacterales</taxon>
        <taxon>Paracoccaceae</taxon>
        <taxon>Limimaricola</taxon>
    </lineage>
</organism>
<reference evidence="1 2" key="1">
    <citation type="submission" date="2013-03" db="EMBL/GenBank/DDBJ databases">
        <authorList>
            <person name="Fiebig A."/>
            <person name="Goeker M."/>
            <person name="Klenk H.-P.P."/>
        </authorList>
    </citation>
    <scope>NUCLEOTIDE SEQUENCE [LARGE SCALE GENOMIC DNA]</scope>
    <source>
        <strain evidence="1 2">DSM 17492</strain>
    </source>
</reference>
<dbReference type="EMBL" id="APGJ01000006">
    <property type="protein sequence ID" value="EYD71822.1"/>
    <property type="molecule type" value="Genomic_DNA"/>
</dbReference>
<dbReference type="AlphaFoldDB" id="A0A017HBD4"/>
<dbReference type="STRING" id="1122180.Lokhon_01892"/>
<accession>A0A017HBD4</accession>
<evidence type="ECO:0000313" key="1">
    <source>
        <dbReference type="EMBL" id="EYD71822.1"/>
    </source>
</evidence>
<sequence>MAFDEFGNLLAIFPSGAARPIDFRGRGILNLGSIGFTSARNITEAEGGTIDIGGSSYVSIDAADDIVVRRFEGGGDGAPLLVVKNGGPSLVVIKHDPSSINLFGDTDRYLEIGDALMLVLSGGVWLEIGAPARVRLSGLDADIIADQATAEEGVNNSGAMTPQRTTQHFNYRINEAFRYDLRTASSKAALLLALGGRLSTEIDLADLRTRAEARLADERAQATQETARLTAEQTALILGRLAAAEAALQTLNDMAESNMTTYPLAATVTTTAAQIVAASEPTRLQVLNKSDTATVGIAFGTAPTALNDAGVITLKPGAALDTALISATPIYAIASEQAAISGAFAVKAGEPNPNWEADVQAIFTRMGSAPSYLWQDAYRRLYSALRRAGIVGPNAKALGVYPMAAHTSAAALVNWAGTGSATAVASPSFTAAQGYAFDGSSQYLDTGRQMNGFTTTTDVTALIWPDATDQATGKAGMGDGAFALEPNRSPTEVAVKGVVSTGVDVATIPALGAYFGMTRQASDRYTVHLPGGGGQIFSRASLVTYPIRPVYIGATNSSAGVADFYAGKIKAALFGRALSAVQVLAAETAFAEFFDRAATAQAAEV</sequence>
<dbReference type="PATRIC" id="fig|1122180.6.peg.1877"/>
<dbReference type="Proteomes" id="UP000025047">
    <property type="component" value="Unassembled WGS sequence"/>
</dbReference>
<evidence type="ECO:0000313" key="2">
    <source>
        <dbReference type="Proteomes" id="UP000025047"/>
    </source>
</evidence>
<proteinExistence type="predicted"/>
<name>A0A017HBD4_9RHOB</name>